<reference evidence="1" key="1">
    <citation type="submission" date="2015-12" db="EMBL/GenBank/DDBJ databases">
        <title>Gene expression during late stages of embryo sac development: a critical building block for successful pollen-pistil interactions.</title>
        <authorList>
            <person name="Liu Y."/>
            <person name="Joly V."/>
            <person name="Sabar M."/>
            <person name="Matton D.P."/>
        </authorList>
    </citation>
    <scope>NUCLEOTIDE SEQUENCE</scope>
</reference>
<sequence>VWFESEDGWWVASDIGARQAWILTKERKFTLFMLEINSSWVNIFPYVMAKINTTRKFYLS</sequence>
<accession>A0A0V0H3F7</accession>
<organism evidence="1">
    <name type="scientific">Solanum chacoense</name>
    <name type="common">Chaco potato</name>
    <dbReference type="NCBI Taxonomy" id="4108"/>
    <lineage>
        <taxon>Eukaryota</taxon>
        <taxon>Viridiplantae</taxon>
        <taxon>Streptophyta</taxon>
        <taxon>Embryophyta</taxon>
        <taxon>Tracheophyta</taxon>
        <taxon>Spermatophyta</taxon>
        <taxon>Magnoliopsida</taxon>
        <taxon>eudicotyledons</taxon>
        <taxon>Gunneridae</taxon>
        <taxon>Pentapetalae</taxon>
        <taxon>asterids</taxon>
        <taxon>lamiids</taxon>
        <taxon>Solanales</taxon>
        <taxon>Solanaceae</taxon>
        <taxon>Solanoideae</taxon>
        <taxon>Solaneae</taxon>
        <taxon>Solanum</taxon>
    </lineage>
</organism>
<feature type="non-terminal residue" evidence="1">
    <location>
        <position position="1"/>
    </location>
</feature>
<proteinExistence type="predicted"/>
<evidence type="ECO:0000313" key="1">
    <source>
        <dbReference type="EMBL" id="JAP14659.1"/>
    </source>
</evidence>
<dbReference type="AlphaFoldDB" id="A0A0V0H3F7"/>
<protein>
    <submittedName>
        <fullName evidence="1">Putative ovule protein</fullName>
    </submittedName>
</protein>
<dbReference type="EMBL" id="GEDG01026257">
    <property type="protein sequence ID" value="JAP14659.1"/>
    <property type="molecule type" value="Transcribed_RNA"/>
</dbReference>
<name>A0A0V0H3F7_SOLCH</name>